<dbReference type="GO" id="GO:0022857">
    <property type="term" value="F:transmembrane transporter activity"/>
    <property type="evidence" value="ECO:0007669"/>
    <property type="project" value="InterPro"/>
</dbReference>
<gene>
    <name evidence="12" type="ORF">BLEM_1962</name>
</gene>
<feature type="transmembrane region" description="Helical" evidence="10">
    <location>
        <begin position="49"/>
        <end position="72"/>
    </location>
</feature>
<feature type="transmembrane region" description="Helical" evidence="10">
    <location>
        <begin position="12"/>
        <end position="29"/>
    </location>
</feature>
<dbReference type="SUPFAM" id="SSF103473">
    <property type="entry name" value="MFS general substrate transporter"/>
    <property type="match status" value="1"/>
</dbReference>
<evidence type="ECO:0000256" key="3">
    <source>
        <dbReference type="ARBA" id="ARBA00022448"/>
    </source>
</evidence>
<feature type="transmembrane region" description="Helical" evidence="10">
    <location>
        <begin position="84"/>
        <end position="108"/>
    </location>
</feature>
<dbReference type="NCBIfam" id="TIGR00879">
    <property type="entry name" value="SP"/>
    <property type="match status" value="1"/>
</dbReference>
<sequence length="464" mass="48817">MSENNKSQRAVARRLAIIAAIGGLLYGYDSAVINGATEAIKTEFATGDAVLGFAVGSALISGGIGALLAGRISDKIGRVPMMKIASVLFFICAVGCGFSTSIWMLVAFRVLGGFAAGVAAMVAPVYIAEISPADERGVLGAMQQLGIVIGIFISLLVNALLVNVSGGAGEVMGPLDTWQWMFMCMAVPSVLYFALALAIPESPRYLVAQHRDEQAAAVLASVSVDPAPIDEQIARMRASIGADHKPSFRDLLGANGRVKPIVWVAVVFMIFNQFTGINVIFYYSNSLWSAVGFTEKDSFTITAITSLVNIVATLIGMTLVDRIGRRPLLLAGSIGMVVAQGGLALLFGTAPIVDGSPSMGPVTGPLALVCANLFVVAFGVTWGTVSWGMLSEMFPNAMRSAGMSVGTAVQYTSNFVVTVSFPVLLGVNVGLVYGLFALFAFLSFFFVLRFVKETKGIALEDMKA</sequence>
<proteinExistence type="inferred from homology"/>
<dbReference type="Proteomes" id="UP000216352">
    <property type="component" value="Unassembled WGS sequence"/>
</dbReference>
<feature type="transmembrane region" description="Helical" evidence="10">
    <location>
        <begin position="178"/>
        <end position="199"/>
    </location>
</feature>
<evidence type="ECO:0000313" key="12">
    <source>
        <dbReference type="EMBL" id="OZG60273.1"/>
    </source>
</evidence>
<feature type="transmembrane region" description="Helical" evidence="10">
    <location>
        <begin position="145"/>
        <end position="166"/>
    </location>
</feature>
<dbReference type="AlphaFoldDB" id="A0A261FMT4"/>
<dbReference type="PROSITE" id="PS00216">
    <property type="entry name" value="SUGAR_TRANSPORT_1"/>
    <property type="match status" value="1"/>
</dbReference>
<keyword evidence="7 10" id="KW-1133">Transmembrane helix</keyword>
<dbReference type="InterPro" id="IPR020846">
    <property type="entry name" value="MFS_dom"/>
</dbReference>
<dbReference type="PROSITE" id="PS00217">
    <property type="entry name" value="SUGAR_TRANSPORT_2"/>
    <property type="match status" value="1"/>
</dbReference>
<keyword evidence="8 10" id="KW-0472">Membrane</keyword>
<comment type="subcellular location">
    <subcellularLocation>
        <location evidence="1">Cell membrane</location>
        <topology evidence="1">Multi-pass membrane protein</topology>
    </subcellularLocation>
</comment>
<feature type="domain" description="Major facilitator superfamily (MFS) profile" evidence="11">
    <location>
        <begin position="15"/>
        <end position="455"/>
    </location>
</feature>
<feature type="transmembrane region" description="Helical" evidence="10">
    <location>
        <begin position="327"/>
        <end position="353"/>
    </location>
</feature>
<dbReference type="InterPro" id="IPR036259">
    <property type="entry name" value="MFS_trans_sf"/>
</dbReference>
<evidence type="ECO:0000256" key="4">
    <source>
        <dbReference type="ARBA" id="ARBA00022475"/>
    </source>
</evidence>
<dbReference type="PANTHER" id="PTHR48020:SF12">
    <property type="entry name" value="PROTON MYO-INOSITOL COTRANSPORTER"/>
    <property type="match status" value="1"/>
</dbReference>
<evidence type="ECO:0000256" key="1">
    <source>
        <dbReference type="ARBA" id="ARBA00004651"/>
    </source>
</evidence>
<evidence type="ECO:0000256" key="8">
    <source>
        <dbReference type="ARBA" id="ARBA00023136"/>
    </source>
</evidence>
<dbReference type="PRINTS" id="PR00171">
    <property type="entry name" value="SUGRTRNSPORT"/>
</dbReference>
<feature type="transmembrane region" description="Helical" evidence="10">
    <location>
        <begin position="298"/>
        <end position="320"/>
    </location>
</feature>
<dbReference type="InterPro" id="IPR003663">
    <property type="entry name" value="Sugar/inositol_transpt"/>
</dbReference>
<dbReference type="OrthoDB" id="4008739at2"/>
<keyword evidence="6 10" id="KW-0812">Transmembrane</keyword>
<evidence type="ECO:0000259" key="11">
    <source>
        <dbReference type="PROSITE" id="PS50850"/>
    </source>
</evidence>
<evidence type="ECO:0000256" key="7">
    <source>
        <dbReference type="ARBA" id="ARBA00022989"/>
    </source>
</evidence>
<organism evidence="12 13">
    <name type="scientific">Bifidobacterium lemurum</name>
    <dbReference type="NCBI Taxonomy" id="1603886"/>
    <lineage>
        <taxon>Bacteria</taxon>
        <taxon>Bacillati</taxon>
        <taxon>Actinomycetota</taxon>
        <taxon>Actinomycetes</taxon>
        <taxon>Bifidobacteriales</taxon>
        <taxon>Bifidobacteriaceae</taxon>
        <taxon>Bifidobacterium</taxon>
    </lineage>
</organism>
<evidence type="ECO:0000256" key="6">
    <source>
        <dbReference type="ARBA" id="ARBA00022692"/>
    </source>
</evidence>
<feature type="transmembrane region" description="Helical" evidence="10">
    <location>
        <begin position="402"/>
        <end position="425"/>
    </location>
</feature>
<dbReference type="InterPro" id="IPR050814">
    <property type="entry name" value="Myo-inositol_Transporter"/>
</dbReference>
<dbReference type="GO" id="GO:0005886">
    <property type="term" value="C:plasma membrane"/>
    <property type="evidence" value="ECO:0007669"/>
    <property type="project" value="UniProtKB-SubCell"/>
</dbReference>
<dbReference type="InterPro" id="IPR005829">
    <property type="entry name" value="Sugar_transporter_CS"/>
</dbReference>
<evidence type="ECO:0000313" key="13">
    <source>
        <dbReference type="Proteomes" id="UP000216352"/>
    </source>
</evidence>
<keyword evidence="4" id="KW-1003">Cell membrane</keyword>
<dbReference type="InterPro" id="IPR005828">
    <property type="entry name" value="MFS_sugar_transport-like"/>
</dbReference>
<dbReference type="PANTHER" id="PTHR48020">
    <property type="entry name" value="PROTON MYO-INOSITOL COTRANSPORTER"/>
    <property type="match status" value="1"/>
</dbReference>
<dbReference type="PROSITE" id="PS50850">
    <property type="entry name" value="MFS"/>
    <property type="match status" value="1"/>
</dbReference>
<dbReference type="STRING" id="1603886.GCA_001895165_01897"/>
<dbReference type="FunFam" id="1.20.1250.20:FF:000122">
    <property type="entry name" value="D-xylose transporter XylE"/>
    <property type="match status" value="1"/>
</dbReference>
<feature type="transmembrane region" description="Helical" evidence="10">
    <location>
        <begin position="261"/>
        <end position="283"/>
    </location>
</feature>
<keyword evidence="3 9" id="KW-0813">Transport</keyword>
<accession>A0A261FMT4</accession>
<dbReference type="Pfam" id="PF00083">
    <property type="entry name" value="Sugar_tr"/>
    <property type="match status" value="1"/>
</dbReference>
<feature type="transmembrane region" description="Helical" evidence="10">
    <location>
        <begin position="365"/>
        <end position="390"/>
    </location>
</feature>
<dbReference type="Gene3D" id="1.20.1250.20">
    <property type="entry name" value="MFS general substrate transporter like domains"/>
    <property type="match status" value="2"/>
</dbReference>
<reference evidence="12 13" key="1">
    <citation type="journal article" date="2017" name="BMC Genomics">
        <title>Comparative genomic and phylogenomic analyses of the Bifidobacteriaceae family.</title>
        <authorList>
            <person name="Lugli G.A."/>
            <person name="Milani C."/>
            <person name="Turroni F."/>
            <person name="Duranti S."/>
            <person name="Mancabelli L."/>
            <person name="Mangifesta M."/>
            <person name="Ferrario C."/>
            <person name="Modesto M."/>
            <person name="Mattarelli P."/>
            <person name="Jiri K."/>
            <person name="van Sinderen D."/>
            <person name="Ventura M."/>
        </authorList>
    </citation>
    <scope>NUCLEOTIDE SEQUENCE [LARGE SCALE GENOMIC DNA]</scope>
    <source>
        <strain evidence="12 13">DSM 28807</strain>
    </source>
</reference>
<protein>
    <submittedName>
        <fullName evidence="12">MFS transporter</fullName>
    </submittedName>
</protein>
<dbReference type="RefSeq" id="WP_072726741.1">
    <property type="nucleotide sequence ID" value="NZ_BDIS01000025.1"/>
</dbReference>
<evidence type="ECO:0000256" key="5">
    <source>
        <dbReference type="ARBA" id="ARBA00022597"/>
    </source>
</evidence>
<feature type="transmembrane region" description="Helical" evidence="10">
    <location>
        <begin position="431"/>
        <end position="451"/>
    </location>
</feature>
<evidence type="ECO:0000256" key="10">
    <source>
        <dbReference type="SAM" id="Phobius"/>
    </source>
</evidence>
<comment type="caution">
    <text evidence="12">The sequence shown here is derived from an EMBL/GenBank/DDBJ whole genome shotgun (WGS) entry which is preliminary data.</text>
</comment>
<feature type="transmembrane region" description="Helical" evidence="10">
    <location>
        <begin position="114"/>
        <end position="133"/>
    </location>
</feature>
<evidence type="ECO:0000256" key="9">
    <source>
        <dbReference type="RuleBase" id="RU003346"/>
    </source>
</evidence>
<keyword evidence="13" id="KW-1185">Reference proteome</keyword>
<dbReference type="EMBL" id="MWWX01000017">
    <property type="protein sequence ID" value="OZG60273.1"/>
    <property type="molecule type" value="Genomic_DNA"/>
</dbReference>
<evidence type="ECO:0000256" key="2">
    <source>
        <dbReference type="ARBA" id="ARBA00010992"/>
    </source>
</evidence>
<comment type="similarity">
    <text evidence="2 9">Belongs to the major facilitator superfamily. Sugar transporter (TC 2.A.1.1) family.</text>
</comment>
<name>A0A261FMT4_9BIFI</name>
<keyword evidence="5" id="KW-0762">Sugar transport</keyword>